<gene>
    <name evidence="9" type="ORF">OH76DRAFT_1481409</name>
</gene>
<feature type="region of interest" description="Disordered" evidence="5">
    <location>
        <begin position="818"/>
        <end position="919"/>
    </location>
</feature>
<protein>
    <recommendedName>
        <fullName evidence="3">Disintegrin and metalloproteinase domain-containing protein B</fullName>
    </recommendedName>
</protein>
<evidence type="ECO:0000313" key="10">
    <source>
        <dbReference type="Proteomes" id="UP000256964"/>
    </source>
</evidence>
<evidence type="ECO:0000259" key="7">
    <source>
        <dbReference type="PROSITE" id="PS50214"/>
    </source>
</evidence>
<evidence type="ECO:0000256" key="1">
    <source>
        <dbReference type="ARBA" id="ARBA00023157"/>
    </source>
</evidence>
<keyword evidence="6" id="KW-0812">Transmembrane</keyword>
<dbReference type="InterPro" id="IPR036436">
    <property type="entry name" value="Disintegrin_dom_sf"/>
</dbReference>
<sequence length="919" mass="97431">MTKLIRSPTALSAPARPLKRLAHPSTLSIDILPRRHSPSSHGKRSPPIDSPILRHTDSFRLTLTAFDETFYLHLRPNDHLIHPAARINFYKNGPDGQAVLSHTEPILRENVKAYWGEVIPAHVSADRLREDTAGVIPRPSGQYELGWARITVHDQGDADTGRPPVFEGAFSVGGVVHHVTTKENYLRNKLHLDPHIQLSDEHPDSNLVIWRDSDVLSKHEHAQIVGSSAAATESCGHDRMDFNTDPMQNDAIRRPPVDSYTRWYDAFGLMQPASNITKRDDVAGGGMGIDFSDHIGQNAGCPTSQQIVYMGVAADCEYTSRYGSSENATQAIITNWNTASALYKTTFQVSLGIVELQVHEPECPSSATSDAPWNVACSEDVTLNDRLSIFSQWRGNKGDDGAGLWHLMSGCPTGSEVGIAWLATLCQQSASGNSPSIVSGTAVSTGGRTEWQVIAHEIGHNFGAIHDCASGCSCSNGCETDSTNCCPLSTSTCNANAQYIMSPVAETGEMNFSPCSIGNICSLMSGTSGGRTNTSCLVDANGPTSLTNSKPLITLQMCGNGIVEDGEDCDPGLNSNSSCCDSSTCKFKNAAVCDPDSSECCTDSCTFAPSTQVCRPSKDDRCDTAEKCSGTSAACPKDVFAKNGQSCGSGNLACASGQCTSLDQQCALVGASMNLSKACPSNNDKSCQVSCQDPSASNQCVVLQSTLVDGSPCGYGGTCYSGSCKPGSWQEVFKSWYVHNLQISIPVTVVVGVIVLLLLWALTRCLLRSCRSKPAAKAERLPSYPGTPPVNFDPSAMVRQAGPGVYGPNVPALVAAAAVPSQDTRRSSNSRSASRTGSVPLGSQVRSSAGSGNRTSGGSNRTPGVGHRTSGGGNSTLSAGHRSNGSSGSGHYAPQFPIESVRSSRQAWVDETLYNGPRK</sequence>
<evidence type="ECO:0000256" key="6">
    <source>
        <dbReference type="SAM" id="Phobius"/>
    </source>
</evidence>
<dbReference type="AlphaFoldDB" id="A0A371DG64"/>
<evidence type="ECO:0000256" key="4">
    <source>
        <dbReference type="PROSITE-ProRule" id="PRU00276"/>
    </source>
</evidence>
<dbReference type="EMBL" id="KZ857394">
    <property type="protein sequence ID" value="RDX51496.1"/>
    <property type="molecule type" value="Genomic_DNA"/>
</dbReference>
<dbReference type="SMART" id="SM00050">
    <property type="entry name" value="DISIN"/>
    <property type="match status" value="1"/>
</dbReference>
<dbReference type="STRING" id="139420.A0A371DG64"/>
<name>A0A371DG64_9APHY</name>
<dbReference type="InterPro" id="IPR034028">
    <property type="entry name" value="ZnMc_ADAM_fungal"/>
</dbReference>
<reference evidence="9 10" key="1">
    <citation type="journal article" date="2018" name="Biotechnol. Biofuels">
        <title>Integrative visual omics of the white-rot fungus Polyporus brumalis exposes the biotechnological potential of its oxidative enzymes for delignifying raw plant biomass.</title>
        <authorList>
            <person name="Miyauchi S."/>
            <person name="Rancon A."/>
            <person name="Drula E."/>
            <person name="Hage H."/>
            <person name="Chaduli D."/>
            <person name="Favel A."/>
            <person name="Grisel S."/>
            <person name="Henrissat B."/>
            <person name="Herpoel-Gimbert I."/>
            <person name="Ruiz-Duenas F.J."/>
            <person name="Chevret D."/>
            <person name="Hainaut M."/>
            <person name="Lin J."/>
            <person name="Wang M."/>
            <person name="Pangilinan J."/>
            <person name="Lipzen A."/>
            <person name="Lesage-Meessen L."/>
            <person name="Navarro D."/>
            <person name="Riley R."/>
            <person name="Grigoriev I.V."/>
            <person name="Zhou S."/>
            <person name="Raouche S."/>
            <person name="Rosso M.N."/>
        </authorList>
    </citation>
    <scope>NUCLEOTIDE SEQUENCE [LARGE SCALE GENOMIC DNA]</scope>
    <source>
        <strain evidence="9 10">BRFM 1820</strain>
    </source>
</reference>
<dbReference type="Pfam" id="PF13688">
    <property type="entry name" value="Reprolysin_5"/>
    <property type="match status" value="1"/>
</dbReference>
<feature type="compositionally biased region" description="Low complexity" evidence="5">
    <location>
        <begin position="827"/>
        <end position="838"/>
    </location>
</feature>
<feature type="domain" description="Peptidase M12B" evidence="8">
    <location>
        <begin position="306"/>
        <end position="525"/>
    </location>
</feature>
<dbReference type="PROSITE" id="PS50215">
    <property type="entry name" value="ADAM_MEPRO"/>
    <property type="match status" value="1"/>
</dbReference>
<feature type="region of interest" description="Disordered" evidence="5">
    <location>
        <begin position="31"/>
        <end position="51"/>
    </location>
</feature>
<dbReference type="SMART" id="SM00608">
    <property type="entry name" value="ACR"/>
    <property type="match status" value="1"/>
</dbReference>
<dbReference type="Pfam" id="PF00200">
    <property type="entry name" value="Disintegrin"/>
    <property type="match status" value="1"/>
</dbReference>
<proteinExistence type="predicted"/>
<dbReference type="PANTHER" id="PTHR45702">
    <property type="entry name" value="ADAM10/ADAM17 METALLOPEPTIDASE FAMILY MEMBER"/>
    <property type="match status" value="1"/>
</dbReference>
<evidence type="ECO:0000256" key="2">
    <source>
        <dbReference type="ARBA" id="ARBA00056552"/>
    </source>
</evidence>
<feature type="binding site" evidence="4">
    <location>
        <position position="456"/>
    </location>
    <ligand>
        <name>Zn(2+)</name>
        <dbReference type="ChEBI" id="CHEBI:29105"/>
        <note>catalytic</note>
    </ligand>
</feature>
<feature type="binding site" evidence="4">
    <location>
        <position position="460"/>
    </location>
    <ligand>
        <name>Zn(2+)</name>
        <dbReference type="ChEBI" id="CHEBI:29105"/>
        <note>catalytic</note>
    </ligand>
</feature>
<keyword evidence="10" id="KW-1185">Reference proteome</keyword>
<dbReference type="Gene3D" id="3.40.1620.60">
    <property type="match status" value="1"/>
</dbReference>
<accession>A0A371DG64</accession>
<feature type="compositionally biased region" description="Low complexity" evidence="5">
    <location>
        <begin position="846"/>
        <end position="862"/>
    </location>
</feature>
<dbReference type="PROSITE" id="PS50214">
    <property type="entry name" value="DISINTEGRIN_2"/>
    <property type="match status" value="1"/>
</dbReference>
<dbReference type="Gene3D" id="3.40.390.10">
    <property type="entry name" value="Collagenase (Catalytic Domain)"/>
    <property type="match status" value="1"/>
</dbReference>
<comment type="function">
    <text evidence="2">Probable zinc protease.</text>
</comment>
<feature type="compositionally biased region" description="Low complexity" evidence="5">
    <location>
        <begin position="878"/>
        <end position="890"/>
    </location>
</feature>
<keyword evidence="6" id="KW-0472">Membrane</keyword>
<evidence type="ECO:0000256" key="5">
    <source>
        <dbReference type="SAM" id="MobiDB-lite"/>
    </source>
</evidence>
<dbReference type="Proteomes" id="UP000256964">
    <property type="component" value="Unassembled WGS sequence"/>
</dbReference>
<dbReference type="GO" id="GO:0004222">
    <property type="term" value="F:metalloendopeptidase activity"/>
    <property type="evidence" value="ECO:0007669"/>
    <property type="project" value="InterPro"/>
</dbReference>
<evidence type="ECO:0000259" key="8">
    <source>
        <dbReference type="PROSITE" id="PS50215"/>
    </source>
</evidence>
<dbReference type="InterPro" id="IPR001590">
    <property type="entry name" value="Peptidase_M12B"/>
</dbReference>
<dbReference type="GO" id="GO:0046872">
    <property type="term" value="F:metal ion binding"/>
    <property type="evidence" value="ECO:0007669"/>
    <property type="project" value="UniProtKB-KW"/>
</dbReference>
<comment type="caution">
    <text evidence="4">Lacks conserved residue(s) required for the propagation of feature annotation.</text>
</comment>
<keyword evidence="4" id="KW-0862">Zinc</keyword>
<organism evidence="9 10">
    <name type="scientific">Lentinus brumalis</name>
    <dbReference type="NCBI Taxonomy" id="2498619"/>
    <lineage>
        <taxon>Eukaryota</taxon>
        <taxon>Fungi</taxon>
        <taxon>Dikarya</taxon>
        <taxon>Basidiomycota</taxon>
        <taxon>Agaricomycotina</taxon>
        <taxon>Agaricomycetes</taxon>
        <taxon>Polyporales</taxon>
        <taxon>Polyporaceae</taxon>
        <taxon>Lentinus</taxon>
    </lineage>
</organism>
<feature type="active site" evidence="4">
    <location>
        <position position="457"/>
    </location>
</feature>
<dbReference type="InterPro" id="IPR051489">
    <property type="entry name" value="ADAM_Metalloproteinase"/>
</dbReference>
<dbReference type="OrthoDB" id="5951731at2759"/>
<keyword evidence="4" id="KW-0479">Metal-binding</keyword>
<dbReference type="InterPro" id="IPR006586">
    <property type="entry name" value="ADAM_Cys-rich"/>
</dbReference>
<keyword evidence="1" id="KW-1015">Disulfide bond</keyword>
<dbReference type="GO" id="GO:0005886">
    <property type="term" value="C:plasma membrane"/>
    <property type="evidence" value="ECO:0007669"/>
    <property type="project" value="TreeGrafter"/>
</dbReference>
<keyword evidence="6" id="KW-1133">Transmembrane helix</keyword>
<dbReference type="GO" id="GO:0006509">
    <property type="term" value="P:membrane protein ectodomain proteolysis"/>
    <property type="evidence" value="ECO:0007669"/>
    <property type="project" value="TreeGrafter"/>
</dbReference>
<feature type="compositionally biased region" description="Basic residues" evidence="5">
    <location>
        <begin position="34"/>
        <end position="44"/>
    </location>
</feature>
<dbReference type="SUPFAM" id="SSF57552">
    <property type="entry name" value="Blood coagulation inhibitor (disintegrin)"/>
    <property type="match status" value="1"/>
</dbReference>
<evidence type="ECO:0000256" key="3">
    <source>
        <dbReference type="ARBA" id="ARBA00074021"/>
    </source>
</evidence>
<dbReference type="SUPFAM" id="SSF55486">
    <property type="entry name" value="Metalloproteases ('zincins'), catalytic domain"/>
    <property type="match status" value="1"/>
</dbReference>
<dbReference type="InterPro" id="IPR001762">
    <property type="entry name" value="Disintegrin_dom"/>
</dbReference>
<feature type="binding site" evidence="4">
    <location>
        <position position="466"/>
    </location>
    <ligand>
        <name>Zn(2+)</name>
        <dbReference type="ChEBI" id="CHEBI:29105"/>
        <note>catalytic</note>
    </ligand>
</feature>
<dbReference type="InterPro" id="IPR024079">
    <property type="entry name" value="MetalloPept_cat_dom_sf"/>
</dbReference>
<dbReference type="CDD" id="cd04271">
    <property type="entry name" value="ZnMc_ADAM_fungal"/>
    <property type="match status" value="1"/>
</dbReference>
<dbReference type="FunFam" id="4.10.70.10:FF:000003">
    <property type="entry name" value="Disintegrin and metalloproteinase domain-containing protein 17"/>
    <property type="match status" value="1"/>
</dbReference>
<dbReference type="PANTHER" id="PTHR45702:SF2">
    <property type="entry name" value="KUZBANIAN, ISOFORM A"/>
    <property type="match status" value="1"/>
</dbReference>
<feature type="transmembrane region" description="Helical" evidence="6">
    <location>
        <begin position="743"/>
        <end position="763"/>
    </location>
</feature>
<feature type="domain" description="Disintegrin" evidence="7">
    <location>
        <begin position="555"/>
        <end position="643"/>
    </location>
</feature>
<dbReference type="Gene3D" id="4.10.70.10">
    <property type="entry name" value="Disintegrin domain"/>
    <property type="match status" value="1"/>
</dbReference>
<evidence type="ECO:0000313" key="9">
    <source>
        <dbReference type="EMBL" id="RDX51496.1"/>
    </source>
</evidence>